<feature type="compositionally biased region" description="Polar residues" evidence="1">
    <location>
        <begin position="65"/>
        <end position="80"/>
    </location>
</feature>
<dbReference type="GO" id="GO:0045271">
    <property type="term" value="C:respiratory chain complex I"/>
    <property type="evidence" value="ECO:0007669"/>
    <property type="project" value="InterPro"/>
</dbReference>
<gene>
    <name evidence="2" type="ORF">FIESC28_09068</name>
</gene>
<evidence type="ECO:0000313" key="3">
    <source>
        <dbReference type="Proteomes" id="UP000253153"/>
    </source>
</evidence>
<proteinExistence type="predicted"/>
<dbReference type="Proteomes" id="UP000253153">
    <property type="component" value="Unassembled WGS sequence"/>
</dbReference>
<name>A0A366R2R6_9HYPO</name>
<dbReference type="PANTHER" id="PTHR36987">
    <property type="entry name" value="NADH DEHYDROGENASE [UBIQUINONE] 1 BETA SUBCOMPLEX SUBUNIT 2-LIKE"/>
    <property type="match status" value="1"/>
</dbReference>
<evidence type="ECO:0000256" key="1">
    <source>
        <dbReference type="SAM" id="MobiDB-lite"/>
    </source>
</evidence>
<keyword evidence="3" id="KW-1185">Reference proteome</keyword>
<organism evidence="2 3">
    <name type="scientific">Fusarium coffeatum</name>
    <dbReference type="NCBI Taxonomy" id="231269"/>
    <lineage>
        <taxon>Eukaryota</taxon>
        <taxon>Fungi</taxon>
        <taxon>Dikarya</taxon>
        <taxon>Ascomycota</taxon>
        <taxon>Pezizomycotina</taxon>
        <taxon>Sordariomycetes</taxon>
        <taxon>Hypocreomycetidae</taxon>
        <taxon>Hypocreales</taxon>
        <taxon>Nectriaceae</taxon>
        <taxon>Fusarium</taxon>
        <taxon>Fusarium incarnatum-equiseti species complex</taxon>
    </lineage>
</organism>
<reference evidence="2 3" key="1">
    <citation type="submission" date="2018-06" db="EMBL/GenBank/DDBJ databases">
        <title>Fusarium incarnatum-equiseti species complex species 28.</title>
        <authorList>
            <person name="Gardiner D.M."/>
        </authorList>
    </citation>
    <scope>NUCLEOTIDE SEQUENCE [LARGE SCALE GENOMIC DNA]</scope>
    <source>
        <strain evidence="2 3">FIESC_28</strain>
    </source>
</reference>
<dbReference type="GO" id="GO:0005743">
    <property type="term" value="C:mitochondrial inner membrane"/>
    <property type="evidence" value="ECO:0007669"/>
    <property type="project" value="InterPro"/>
</dbReference>
<dbReference type="PANTHER" id="PTHR36987:SF1">
    <property type="entry name" value="NADH DEHYDROGENASE [UBIQUINONE] 1 BETA SUBCOMPLEX SUBUNIT 2"/>
    <property type="match status" value="1"/>
</dbReference>
<accession>A0A366R2R6</accession>
<evidence type="ECO:0000313" key="2">
    <source>
        <dbReference type="EMBL" id="RBR11454.1"/>
    </source>
</evidence>
<comment type="caution">
    <text evidence="2">The sequence shown here is derived from an EMBL/GenBank/DDBJ whole genome shotgun (WGS) entry which is preliminary data.</text>
</comment>
<dbReference type="AlphaFoldDB" id="A0A366R2R6"/>
<dbReference type="EMBL" id="QKXC01000215">
    <property type="protein sequence ID" value="RBR11454.1"/>
    <property type="molecule type" value="Genomic_DNA"/>
</dbReference>
<dbReference type="RefSeq" id="XP_031012783.1">
    <property type="nucleotide sequence ID" value="XM_031163205.1"/>
</dbReference>
<protein>
    <recommendedName>
        <fullName evidence="4">NADH dehydrogenase [ubiquinone] 1 beta subcomplex subunit 2</fullName>
    </recommendedName>
</protein>
<sequence>MYQSNWSFVVVSSNHKLPLPKQVSRRIGSVHDSIKTDHCVSSLFSSPRSRLSIRSLRTSIAPPNRSRSLANVQSQLTSPPSAVRTPEPSDIPNDFIMAGHGHHSFNGPPKPPVAHVPRIYRFTATALGAGMWFFLMYRAKKDGAVLLGLKHPWDH</sequence>
<dbReference type="OrthoDB" id="531564at2759"/>
<dbReference type="GeneID" id="41998501"/>
<feature type="region of interest" description="Disordered" evidence="1">
    <location>
        <begin position="64"/>
        <end position="88"/>
    </location>
</feature>
<evidence type="ECO:0008006" key="4">
    <source>
        <dbReference type="Google" id="ProtNLM"/>
    </source>
</evidence>
<dbReference type="InterPro" id="IPR044980">
    <property type="entry name" value="NDUFB2_plant/fungi"/>
</dbReference>